<feature type="non-terminal residue" evidence="2">
    <location>
        <position position="75"/>
    </location>
</feature>
<feature type="region of interest" description="Disordered" evidence="1">
    <location>
        <begin position="18"/>
        <end position="46"/>
    </location>
</feature>
<keyword evidence="3" id="KW-1185">Reference proteome</keyword>
<protein>
    <submittedName>
        <fullName evidence="2">Uncharacterized protein</fullName>
    </submittedName>
</protein>
<evidence type="ECO:0000256" key="1">
    <source>
        <dbReference type="SAM" id="MobiDB-lite"/>
    </source>
</evidence>
<dbReference type="Proteomes" id="UP000054047">
    <property type="component" value="Unassembled WGS sequence"/>
</dbReference>
<reference evidence="2 3" key="1">
    <citation type="submission" date="2013-12" db="EMBL/GenBank/DDBJ databases">
        <title>Draft genome of the parsitic nematode Ancylostoma duodenale.</title>
        <authorList>
            <person name="Mitreva M."/>
        </authorList>
    </citation>
    <scope>NUCLEOTIDE SEQUENCE [LARGE SCALE GENOMIC DNA]</scope>
    <source>
        <strain evidence="2 3">Zhejiang</strain>
    </source>
</reference>
<sequence>MFHSGTTRNFFHAFLERASSQRGRTAPLRTPKNRAVGSRSPPSRLARCHCPHMMGMKMAKQEGPSPPSSLPDGDK</sequence>
<gene>
    <name evidence="2" type="ORF">ANCDUO_03820</name>
</gene>
<dbReference type="EMBL" id="KN727366">
    <property type="protein sequence ID" value="KIH65855.1"/>
    <property type="molecule type" value="Genomic_DNA"/>
</dbReference>
<evidence type="ECO:0000313" key="2">
    <source>
        <dbReference type="EMBL" id="KIH65855.1"/>
    </source>
</evidence>
<organism evidence="2 3">
    <name type="scientific">Ancylostoma duodenale</name>
    <dbReference type="NCBI Taxonomy" id="51022"/>
    <lineage>
        <taxon>Eukaryota</taxon>
        <taxon>Metazoa</taxon>
        <taxon>Ecdysozoa</taxon>
        <taxon>Nematoda</taxon>
        <taxon>Chromadorea</taxon>
        <taxon>Rhabditida</taxon>
        <taxon>Rhabditina</taxon>
        <taxon>Rhabditomorpha</taxon>
        <taxon>Strongyloidea</taxon>
        <taxon>Ancylostomatidae</taxon>
        <taxon>Ancylostomatinae</taxon>
        <taxon>Ancylostoma</taxon>
    </lineage>
</organism>
<proteinExistence type="predicted"/>
<accession>A0A0C2GWI3</accession>
<name>A0A0C2GWI3_9BILA</name>
<evidence type="ECO:0000313" key="3">
    <source>
        <dbReference type="Proteomes" id="UP000054047"/>
    </source>
</evidence>
<dbReference type="AlphaFoldDB" id="A0A0C2GWI3"/>